<reference evidence="1" key="1">
    <citation type="journal article" date="2021" name="Proc. Natl. Acad. Sci. U.S.A.">
        <title>A Catalog of Tens of Thousands of Viruses from Human Metagenomes Reveals Hidden Associations with Chronic Diseases.</title>
        <authorList>
            <person name="Tisza M.J."/>
            <person name="Buck C.B."/>
        </authorList>
    </citation>
    <scope>NUCLEOTIDE SEQUENCE</scope>
    <source>
        <strain evidence="1">Ctq8k5</strain>
    </source>
</reference>
<organism evidence="1">
    <name type="scientific">Myoviridae sp. ctq8k5</name>
    <dbReference type="NCBI Taxonomy" id="2826701"/>
    <lineage>
        <taxon>Viruses</taxon>
        <taxon>Duplodnaviria</taxon>
        <taxon>Heunggongvirae</taxon>
        <taxon>Uroviricota</taxon>
        <taxon>Caudoviricetes</taxon>
    </lineage>
</organism>
<proteinExistence type="predicted"/>
<evidence type="ECO:0000313" key="1">
    <source>
        <dbReference type="EMBL" id="DAE23780.1"/>
    </source>
</evidence>
<protein>
    <submittedName>
        <fullName evidence="1">Uncharacterized protein</fullName>
    </submittedName>
</protein>
<accession>A0A8S5QYM8</accession>
<name>A0A8S5QYM8_9CAUD</name>
<dbReference type="EMBL" id="BK015759">
    <property type="protein sequence ID" value="DAE23780.1"/>
    <property type="molecule type" value="Genomic_DNA"/>
</dbReference>
<sequence>MLHAMNVKALHLQRCRAFLMPAEGRFPER</sequence>